<keyword evidence="14 15" id="KW-1160">Virus entry into host cell</keyword>
<dbReference type="GO" id="GO:0003677">
    <property type="term" value="F:DNA binding"/>
    <property type="evidence" value="ECO:0007669"/>
    <property type="project" value="UniProtKB-UniRule"/>
</dbReference>
<keyword evidence="11 15" id="KW-1176">Cytoplasmic inwards viral transport</keyword>
<gene>
    <name evidence="15 16" type="primary">L2</name>
</gene>
<dbReference type="GO" id="GO:0019028">
    <property type="term" value="C:viral capsid"/>
    <property type="evidence" value="ECO:0007669"/>
    <property type="project" value="UniProtKB-UniRule"/>
</dbReference>
<keyword evidence="13 15" id="KW-1015">Disulfide bond</keyword>
<keyword evidence="4 15" id="KW-1048">Host nucleus</keyword>
<keyword evidence="6" id="KW-1040">Host Golgi apparatus</keyword>
<dbReference type="HAMAP" id="MF_04003">
    <property type="entry name" value="PPV_L2"/>
    <property type="match status" value="1"/>
</dbReference>
<accession>A0A0C5KYB3</accession>
<comment type="subunit">
    <text evidence="15">Interacts with major capsid protein L1. Interacts with E2; this interaction inhibits E2 transcriptional activity but not the DNA replication function E2. Interacts with host HSPA8; this interaction is required for L2 nuclear translocation. Interacts with host importins KPNB2 and KPNB3. Forms a complex with importin alpha2-beta1 heterodimers via interaction with the importin alpha2 adapter. Interacts with host DYNLT1; this interaction is essential for virus intracellular transport during entry. Interacts (via C-terminus) with host retromer subunits VPS35 AND VPS29.</text>
</comment>
<keyword evidence="9 15" id="KW-1177">Microtubular inwards viral transport</keyword>
<keyword evidence="8 15" id="KW-0426">Late protein</keyword>
<comment type="function">
    <text evidence="15">Minor protein of the capsid that localizes along the inner surface of the virion, within the central cavities beneath the L1 pentamers. Plays a role in capsid stabilization through interaction with the major capsid protein L1. Once the virion enters the host cell, L2 escorts the genomic DNA into the nucleus by promoting escape from the endosomal compartments and traffic through the host Golgi network. Mechanistically, the C-terminus of L2 possesses a cell-penetrating peptide that protudes from the host endosome, interacts with host cytoplasmic retromer cargo and thereby mediates the capsid delivery to the host trans-Golgi network. Plays a role through its interaction with host dynein in the intracellular microtubule-dependent transport of viral capsid toward the nucleus. Mediates the viral genome import into the nucleus through binding to host importins. Once within the nucleus, L2 localizes viral genomes to host PML bodies in order to activate early gene expression for establishment of infection. Later on, promotes late gene expression by interacting with the viral E2 protein and by inhibiting its transcriptional activation functions. During virion assembly, encapsidates the genome by direct interaction with the viral DNA.</text>
</comment>
<dbReference type="GO" id="GO:0042025">
    <property type="term" value="C:host cell nucleus"/>
    <property type="evidence" value="ECO:0007669"/>
    <property type="project" value="UniProtKB-SubCell"/>
</dbReference>
<evidence type="ECO:0000256" key="13">
    <source>
        <dbReference type="ARBA" id="ARBA00023157"/>
    </source>
</evidence>
<dbReference type="RefSeq" id="YP_009126912.1">
    <property type="nucleotide sequence ID" value="NC_026640.1"/>
</dbReference>
<evidence type="ECO:0000256" key="1">
    <source>
        <dbReference type="ARBA" id="ARBA00022524"/>
    </source>
</evidence>
<dbReference type="GO" id="GO:0005198">
    <property type="term" value="F:structural molecule activity"/>
    <property type="evidence" value="ECO:0007669"/>
    <property type="project" value="UniProtKB-UniRule"/>
</dbReference>
<name>A0A0C5KYB3_9PAPI</name>
<comment type="PTM">
    <text evidence="15">Highly phosphorylated.</text>
</comment>
<evidence type="ECO:0000256" key="2">
    <source>
        <dbReference type="ARBA" id="ARBA00022553"/>
    </source>
</evidence>
<evidence type="ECO:0000313" key="16">
    <source>
        <dbReference type="EMBL" id="AJP70547.1"/>
    </source>
</evidence>
<organism evidence="16 17">
    <name type="scientific">Canis familiaris papillomavirus 16</name>
    <dbReference type="NCBI Taxonomy" id="1619253"/>
    <lineage>
        <taxon>Viruses</taxon>
        <taxon>Monodnaviria</taxon>
        <taxon>Shotokuvirae</taxon>
        <taxon>Cossaviricota</taxon>
        <taxon>Papovaviricetes</taxon>
        <taxon>Zurhausenvirales</taxon>
        <taxon>Papillomaviridae</taxon>
        <taxon>Firstpapillomavirinae</taxon>
        <taxon>Chipapillomavirus</taxon>
        <taxon>Chipapillomavirus 2</taxon>
    </lineage>
</organism>
<proteinExistence type="inferred from homology"/>
<comment type="subcellular location">
    <subcellularLocation>
        <location evidence="15">Virion</location>
    </subcellularLocation>
    <subcellularLocation>
        <location evidence="15">Host nucleus</location>
    </subcellularLocation>
</comment>
<keyword evidence="5 15" id="KW-0945">Host-virus interaction</keyword>
<comment type="caution">
    <text evidence="15">Lacks conserved residue(s) required for the propagation of feature annotation.</text>
</comment>
<protein>
    <recommendedName>
        <fullName evidence="15">Minor capsid protein L2</fullName>
    </recommendedName>
</protein>
<evidence type="ECO:0000256" key="14">
    <source>
        <dbReference type="ARBA" id="ARBA00023296"/>
    </source>
</evidence>
<dbReference type="InterPro" id="IPR000784">
    <property type="entry name" value="Late_L2"/>
</dbReference>
<dbReference type="Pfam" id="PF00513">
    <property type="entry name" value="Late_protein_L2"/>
    <property type="match status" value="1"/>
</dbReference>
<dbReference type="Proteomes" id="UP000171215">
    <property type="component" value="Segment"/>
</dbReference>
<feature type="disulfide bond" evidence="15">
    <location>
        <begin position="19"/>
        <end position="25"/>
    </location>
</feature>
<evidence type="ECO:0000256" key="6">
    <source>
        <dbReference type="ARBA" id="ARBA00022812"/>
    </source>
</evidence>
<evidence type="ECO:0000256" key="4">
    <source>
        <dbReference type="ARBA" id="ARBA00022562"/>
    </source>
</evidence>
<keyword evidence="2 15" id="KW-0597">Phosphoprotein</keyword>
<evidence type="ECO:0000256" key="8">
    <source>
        <dbReference type="ARBA" id="ARBA00022921"/>
    </source>
</evidence>
<evidence type="ECO:0000256" key="12">
    <source>
        <dbReference type="ARBA" id="ARBA00023125"/>
    </source>
</evidence>
<keyword evidence="1 15" id="KW-1163">Viral penetration into host nucleus</keyword>
<comment type="similarity">
    <text evidence="15">Belongs to the papillomaviridae L2 protein family.</text>
</comment>
<dbReference type="GO" id="GO:0075521">
    <property type="term" value="P:microtubule-dependent intracellular transport of viral material towards nucleus"/>
    <property type="evidence" value="ECO:0007669"/>
    <property type="project" value="UniProtKB-UniRule"/>
</dbReference>
<dbReference type="GO" id="GO:0046718">
    <property type="term" value="P:symbiont entry into host cell"/>
    <property type="evidence" value="ECO:0007669"/>
    <property type="project" value="UniProtKB-KW"/>
</dbReference>
<evidence type="ECO:0000256" key="10">
    <source>
        <dbReference type="ARBA" id="ARBA00023046"/>
    </source>
</evidence>
<dbReference type="GeneID" id="23698196"/>
<keyword evidence="7 15" id="KW-0946">Virion</keyword>
<dbReference type="OrthoDB" id="8047at10239"/>
<dbReference type="GO" id="GO:0043657">
    <property type="term" value="C:host cell"/>
    <property type="evidence" value="ECO:0007669"/>
    <property type="project" value="GOC"/>
</dbReference>
<reference evidence="16 17" key="1">
    <citation type="submission" date="2014-11" db="EMBL/GenBank/DDBJ databases">
        <title>Complete genome sequence of Canine papillomavirus type 16.</title>
        <authorList>
            <person name="Luff J."/>
            <person name="Mader M."/>
            <person name="Rowland P."/>
            <person name="Orr C."/>
            <person name="Yuan H."/>
        </authorList>
    </citation>
    <scope>NUCLEOTIDE SEQUENCE [LARGE SCALE GENOMIC DNA]</scope>
    <source>
        <strain evidence="16">Chana</strain>
    </source>
</reference>
<evidence type="ECO:0000313" key="17">
    <source>
        <dbReference type="Proteomes" id="UP000171215"/>
    </source>
</evidence>
<dbReference type="KEGG" id="vg:23698196"/>
<evidence type="ECO:0000256" key="9">
    <source>
        <dbReference type="ARBA" id="ARBA00022952"/>
    </source>
</evidence>
<dbReference type="EMBL" id="KP099966">
    <property type="protein sequence ID" value="AJP70547.1"/>
    <property type="molecule type" value="Genomic_DNA"/>
</dbReference>
<evidence type="ECO:0000256" key="5">
    <source>
        <dbReference type="ARBA" id="ARBA00022581"/>
    </source>
</evidence>
<keyword evidence="3 15" id="KW-0167">Capsid protein</keyword>
<evidence type="ECO:0000256" key="11">
    <source>
        <dbReference type="ARBA" id="ARBA00023120"/>
    </source>
</evidence>
<sequence>MARARRTKRASATDLYKTCKANNTCPPDVINKVEGTTVADRILQIGAATVYFGGLGIGTGAGKGGATGYSPLGGRTGVTVGTGTRVSRPPIPVDSLGASEIVPVDALSPAIVPLQEVPPDIPLLEVTPDIPGIPEPPSVVPIDSSVSSAGGPVQIEVTAIIEPIPSNPPVRTSTSWSQHSNPAFDVLPNSDHVLGETSSPSSILVTHSNGGVDIGATEEIPLRVFRTSTPRDTPVREPVPRRGGYPARFIEHVDVSGSEFLDNVGRMVQFEFENPTFEDDTLTFEPPPYPEVRAAPDSRFRDVVQLSRPLFEETPSGHVRVTRKGVRGTITTRSGVQLGSQVHFHHDISSITEPEWIELSALGEVSGTTVVVSQGPEAAMEVIDLDSISTLSSHSSDFEMLLAGIEDVHNFDNLRLEFPRGRNRVTLDLPTRTLTIPGPVDLDTGVHVDYTPPDAGGGMYGPFGPAPAVIIVDVSVGSSTDYYLHPSLARRRRRRRRRRSL</sequence>
<dbReference type="GO" id="GO:0075732">
    <property type="term" value="P:viral penetration into host nucleus"/>
    <property type="evidence" value="ECO:0007669"/>
    <property type="project" value="UniProtKB-KW"/>
</dbReference>
<evidence type="ECO:0000256" key="3">
    <source>
        <dbReference type="ARBA" id="ARBA00022561"/>
    </source>
</evidence>
<keyword evidence="12 15" id="KW-0238">DNA-binding</keyword>
<keyword evidence="10" id="KW-1039">Host endosome</keyword>
<evidence type="ECO:0000256" key="15">
    <source>
        <dbReference type="HAMAP-Rule" id="MF_04003"/>
    </source>
</evidence>
<evidence type="ECO:0000256" key="7">
    <source>
        <dbReference type="ARBA" id="ARBA00022844"/>
    </source>
</evidence>